<keyword evidence="7" id="KW-0677">Repeat</keyword>
<evidence type="ECO:0000256" key="1">
    <source>
        <dbReference type="ARBA" id="ARBA00004236"/>
    </source>
</evidence>
<name>A0A3Q3QAC2_MONAL</name>
<organism evidence="14 15">
    <name type="scientific">Monopterus albus</name>
    <name type="common">Swamp eel</name>
    <dbReference type="NCBI Taxonomy" id="43700"/>
    <lineage>
        <taxon>Eukaryota</taxon>
        <taxon>Metazoa</taxon>
        <taxon>Chordata</taxon>
        <taxon>Craniata</taxon>
        <taxon>Vertebrata</taxon>
        <taxon>Euteleostomi</taxon>
        <taxon>Actinopterygii</taxon>
        <taxon>Neopterygii</taxon>
        <taxon>Teleostei</taxon>
        <taxon>Neoteleostei</taxon>
        <taxon>Acanthomorphata</taxon>
        <taxon>Anabantaria</taxon>
        <taxon>Synbranchiformes</taxon>
        <taxon>Synbranchidae</taxon>
        <taxon>Monopterus</taxon>
    </lineage>
</organism>
<dbReference type="Pfam" id="PF00619">
    <property type="entry name" value="CARD"/>
    <property type="match status" value="1"/>
</dbReference>
<dbReference type="Gene3D" id="1.20.58.1200">
    <property type="entry name" value="RNA silencing suppressor P21, N-terminal domain"/>
    <property type="match status" value="1"/>
</dbReference>
<evidence type="ECO:0000256" key="4">
    <source>
        <dbReference type="ARBA" id="ARBA00022490"/>
    </source>
</evidence>
<dbReference type="Pfam" id="PF05729">
    <property type="entry name" value="NACHT"/>
    <property type="match status" value="1"/>
</dbReference>
<keyword evidence="8" id="KW-0391">Immunity</keyword>
<keyword evidence="9" id="KW-0472">Membrane</keyword>
<evidence type="ECO:0000259" key="13">
    <source>
        <dbReference type="PROSITE" id="PS50837"/>
    </source>
</evidence>
<reference evidence="14" key="1">
    <citation type="submission" date="2025-08" db="UniProtKB">
        <authorList>
            <consortium name="Ensembl"/>
        </authorList>
    </citation>
    <scope>IDENTIFICATION</scope>
</reference>
<dbReference type="GO" id="GO:0045087">
    <property type="term" value="P:innate immune response"/>
    <property type="evidence" value="ECO:0007669"/>
    <property type="project" value="UniProtKB-KW"/>
</dbReference>
<evidence type="ECO:0000313" key="15">
    <source>
        <dbReference type="Proteomes" id="UP000261600"/>
    </source>
</evidence>
<keyword evidence="10" id="KW-0564">Palmitate</keyword>
<keyword evidence="6" id="KW-0433">Leucine-rich repeat</keyword>
<dbReference type="Ensembl" id="ENSMALT00000008204.1">
    <property type="protein sequence ID" value="ENSMALP00000008031.1"/>
    <property type="gene ID" value="ENSMALG00000005713.1"/>
</dbReference>
<dbReference type="SMART" id="SM00382">
    <property type="entry name" value="AAA"/>
    <property type="match status" value="1"/>
</dbReference>
<evidence type="ECO:0000256" key="11">
    <source>
        <dbReference type="ARBA" id="ARBA00023288"/>
    </source>
</evidence>
<dbReference type="CDD" id="cd01671">
    <property type="entry name" value="CARD"/>
    <property type="match status" value="1"/>
</dbReference>
<keyword evidence="3" id="KW-1003">Cell membrane</keyword>
<dbReference type="SUPFAM" id="SSF47986">
    <property type="entry name" value="DEATH domain"/>
    <property type="match status" value="1"/>
</dbReference>
<dbReference type="Proteomes" id="UP000261600">
    <property type="component" value="Unplaced"/>
</dbReference>
<sequence length="563" mass="64779">CQQVEECTLCLMDNARPHLVGHLKNLSVIVENLYQKEVFTGEEVSKIEAETDDYDKTRKILDLVINKGEDACYLLLRIIDMTRKRTLERLPLLPVKRRAVSAETKEFDLHHWISCFPFKEDFWMKSKNLFEENNKMSRPKKMRTYIPEDKREMSPSDLLKTVKNILVVGKPGIGKTALSHELLKVWAERGGEELDYMFYFDMREAAIIRKDMSLEDLLFSVFTEPDEGKEDVLEDIKKNSDNVTVIFDGLTDLSSPVVKRLVKQDLLPDAKIIITCRPEDEETFFSEDSLRVEVKGFSEQTIKTYLCATLGDKRKKVLSNVELFTLCHVPMYALMVAVCCASHSPQPCTVTEIYINIVRFCLQINSHETIRRMNSFIKNKSKEILSLAEVAFLATEGKTVNLAELPYEDSCVFSFLKPLCVKASINAITDPETTYAFLHYTMQEFFAALWLLKSPDHIKAVFQQLNKLFSLFHVAAELDDLLLVFYERLKTERCLNVLPSLRPLFQLTPSVWSIDLSERKASILLEVLKLQTEKKHVKLTGCSHGESEVKSLLQCLPYISQLR</sequence>
<dbReference type="PROSITE" id="PS50209">
    <property type="entry name" value="CARD"/>
    <property type="match status" value="1"/>
</dbReference>
<comment type="subcellular location">
    <subcellularLocation>
        <location evidence="1">Cell membrane</location>
    </subcellularLocation>
    <subcellularLocation>
        <location evidence="2">Cytoplasm</location>
    </subcellularLocation>
</comment>
<evidence type="ECO:0000256" key="5">
    <source>
        <dbReference type="ARBA" id="ARBA00022588"/>
    </source>
</evidence>
<reference evidence="14" key="2">
    <citation type="submission" date="2025-09" db="UniProtKB">
        <authorList>
            <consortium name="Ensembl"/>
        </authorList>
    </citation>
    <scope>IDENTIFICATION</scope>
</reference>
<feature type="domain" description="CARD" evidence="12">
    <location>
        <begin position="4"/>
        <end position="79"/>
    </location>
</feature>
<dbReference type="InterPro" id="IPR011029">
    <property type="entry name" value="DEATH-like_dom_sf"/>
</dbReference>
<dbReference type="AlphaFoldDB" id="A0A3Q3QAC2"/>
<dbReference type="Gene3D" id="3.40.50.300">
    <property type="entry name" value="P-loop containing nucleotide triphosphate hydrolases"/>
    <property type="match status" value="1"/>
</dbReference>
<dbReference type="InterPro" id="IPR027417">
    <property type="entry name" value="P-loop_NTPase"/>
</dbReference>
<dbReference type="PANTHER" id="PTHR24106">
    <property type="entry name" value="NACHT, LRR AND CARD DOMAINS-CONTAINING"/>
    <property type="match status" value="1"/>
</dbReference>
<evidence type="ECO:0000256" key="7">
    <source>
        <dbReference type="ARBA" id="ARBA00022737"/>
    </source>
</evidence>
<dbReference type="GO" id="GO:0005737">
    <property type="term" value="C:cytoplasm"/>
    <property type="evidence" value="ECO:0007669"/>
    <property type="project" value="UniProtKB-SubCell"/>
</dbReference>
<keyword evidence="5" id="KW-0399">Innate immunity</keyword>
<dbReference type="GO" id="GO:0005886">
    <property type="term" value="C:plasma membrane"/>
    <property type="evidence" value="ECO:0007669"/>
    <property type="project" value="UniProtKB-SubCell"/>
</dbReference>
<dbReference type="InterPro" id="IPR001315">
    <property type="entry name" value="CARD"/>
</dbReference>
<dbReference type="InterPro" id="IPR051261">
    <property type="entry name" value="NLR"/>
</dbReference>
<feature type="domain" description="NACHT" evidence="13">
    <location>
        <begin position="163"/>
        <end position="278"/>
    </location>
</feature>
<accession>A0A3Q3QAC2</accession>
<evidence type="ECO:0000256" key="9">
    <source>
        <dbReference type="ARBA" id="ARBA00023136"/>
    </source>
</evidence>
<evidence type="ECO:0000256" key="6">
    <source>
        <dbReference type="ARBA" id="ARBA00022614"/>
    </source>
</evidence>
<keyword evidence="11" id="KW-0449">Lipoprotein</keyword>
<proteinExistence type="predicted"/>
<evidence type="ECO:0000313" key="14">
    <source>
        <dbReference type="Ensembl" id="ENSMALP00000008031.1"/>
    </source>
</evidence>
<keyword evidence="4" id="KW-0963">Cytoplasm</keyword>
<dbReference type="PROSITE" id="PS50837">
    <property type="entry name" value="NACHT"/>
    <property type="match status" value="1"/>
</dbReference>
<evidence type="ECO:0000256" key="3">
    <source>
        <dbReference type="ARBA" id="ARBA00022475"/>
    </source>
</evidence>
<evidence type="ECO:0000259" key="12">
    <source>
        <dbReference type="PROSITE" id="PS50209"/>
    </source>
</evidence>
<evidence type="ECO:0008006" key="16">
    <source>
        <dbReference type="Google" id="ProtNLM"/>
    </source>
</evidence>
<dbReference type="STRING" id="43700.ENSMALP00000008031"/>
<evidence type="ECO:0000256" key="10">
    <source>
        <dbReference type="ARBA" id="ARBA00023139"/>
    </source>
</evidence>
<protein>
    <recommendedName>
        <fullName evidence="16">NACHT domain-containing protein</fullName>
    </recommendedName>
</protein>
<dbReference type="InterPro" id="IPR003593">
    <property type="entry name" value="AAA+_ATPase"/>
</dbReference>
<dbReference type="SUPFAM" id="SSF52540">
    <property type="entry name" value="P-loop containing nucleoside triphosphate hydrolases"/>
    <property type="match status" value="1"/>
</dbReference>
<dbReference type="Gene3D" id="1.10.533.10">
    <property type="entry name" value="Death Domain, Fas"/>
    <property type="match status" value="1"/>
</dbReference>
<dbReference type="GO" id="GO:0042981">
    <property type="term" value="P:regulation of apoptotic process"/>
    <property type="evidence" value="ECO:0007669"/>
    <property type="project" value="InterPro"/>
</dbReference>
<dbReference type="InterPro" id="IPR007111">
    <property type="entry name" value="NACHT_NTPase"/>
</dbReference>
<evidence type="ECO:0000256" key="8">
    <source>
        <dbReference type="ARBA" id="ARBA00022859"/>
    </source>
</evidence>
<keyword evidence="15" id="KW-1185">Reference proteome</keyword>
<evidence type="ECO:0000256" key="2">
    <source>
        <dbReference type="ARBA" id="ARBA00004496"/>
    </source>
</evidence>